<dbReference type="Proteomes" id="UP000053989">
    <property type="component" value="Unassembled WGS sequence"/>
</dbReference>
<reference evidence="1 2" key="1">
    <citation type="submission" date="2014-04" db="EMBL/GenBank/DDBJ databases">
        <authorList>
            <consortium name="DOE Joint Genome Institute"/>
            <person name="Kuo A."/>
            <person name="Kohler A."/>
            <person name="Nagy L.G."/>
            <person name="Floudas D."/>
            <person name="Copeland A."/>
            <person name="Barry K.W."/>
            <person name="Cichocki N."/>
            <person name="Veneault-Fourrey C."/>
            <person name="LaButti K."/>
            <person name="Lindquist E.A."/>
            <person name="Lipzen A."/>
            <person name="Lundell T."/>
            <person name="Morin E."/>
            <person name="Murat C."/>
            <person name="Sun H."/>
            <person name="Tunlid A."/>
            <person name="Henrissat B."/>
            <person name="Grigoriev I.V."/>
            <person name="Hibbett D.S."/>
            <person name="Martin F."/>
            <person name="Nordberg H.P."/>
            <person name="Cantor M.N."/>
            <person name="Hua S.X."/>
        </authorList>
    </citation>
    <scope>NUCLEOTIDE SEQUENCE [LARGE SCALE GENOMIC DNA]</scope>
    <source>
        <strain evidence="1 2">Foug A</strain>
    </source>
</reference>
<protein>
    <submittedName>
        <fullName evidence="1">Uncharacterized protein</fullName>
    </submittedName>
</protein>
<organism evidence="1 2">
    <name type="scientific">Scleroderma citrinum Foug A</name>
    <dbReference type="NCBI Taxonomy" id="1036808"/>
    <lineage>
        <taxon>Eukaryota</taxon>
        <taxon>Fungi</taxon>
        <taxon>Dikarya</taxon>
        <taxon>Basidiomycota</taxon>
        <taxon>Agaricomycotina</taxon>
        <taxon>Agaricomycetes</taxon>
        <taxon>Agaricomycetidae</taxon>
        <taxon>Boletales</taxon>
        <taxon>Sclerodermatineae</taxon>
        <taxon>Sclerodermataceae</taxon>
        <taxon>Scleroderma</taxon>
    </lineage>
</organism>
<dbReference type="OrthoDB" id="2943895at2759"/>
<dbReference type="EMBL" id="KN822201">
    <property type="protein sequence ID" value="KIM52761.1"/>
    <property type="molecule type" value="Genomic_DNA"/>
</dbReference>
<evidence type="ECO:0000313" key="2">
    <source>
        <dbReference type="Proteomes" id="UP000053989"/>
    </source>
</evidence>
<reference evidence="2" key="2">
    <citation type="submission" date="2015-01" db="EMBL/GenBank/DDBJ databases">
        <title>Evolutionary Origins and Diversification of the Mycorrhizal Mutualists.</title>
        <authorList>
            <consortium name="DOE Joint Genome Institute"/>
            <consortium name="Mycorrhizal Genomics Consortium"/>
            <person name="Kohler A."/>
            <person name="Kuo A."/>
            <person name="Nagy L.G."/>
            <person name="Floudas D."/>
            <person name="Copeland A."/>
            <person name="Barry K.W."/>
            <person name="Cichocki N."/>
            <person name="Veneault-Fourrey C."/>
            <person name="LaButti K."/>
            <person name="Lindquist E.A."/>
            <person name="Lipzen A."/>
            <person name="Lundell T."/>
            <person name="Morin E."/>
            <person name="Murat C."/>
            <person name="Riley R."/>
            <person name="Ohm R."/>
            <person name="Sun H."/>
            <person name="Tunlid A."/>
            <person name="Henrissat B."/>
            <person name="Grigoriev I.V."/>
            <person name="Hibbett D.S."/>
            <person name="Martin F."/>
        </authorList>
    </citation>
    <scope>NUCLEOTIDE SEQUENCE [LARGE SCALE GENOMIC DNA]</scope>
    <source>
        <strain evidence="2">Foug A</strain>
    </source>
</reference>
<evidence type="ECO:0000313" key="1">
    <source>
        <dbReference type="EMBL" id="KIM52761.1"/>
    </source>
</evidence>
<dbReference type="AlphaFoldDB" id="A0A0C3D9I3"/>
<accession>A0A0C3D9I3</accession>
<dbReference type="STRING" id="1036808.A0A0C3D9I3"/>
<dbReference type="InParanoid" id="A0A0C3D9I3"/>
<keyword evidence="2" id="KW-1185">Reference proteome</keyword>
<dbReference type="HOGENOM" id="CLU_2284247_0_0_1"/>
<feature type="non-terminal residue" evidence="1">
    <location>
        <position position="1"/>
    </location>
</feature>
<gene>
    <name evidence="1" type="ORF">SCLCIDRAFT_140494</name>
</gene>
<proteinExistence type="predicted"/>
<sequence length="102" mass="11212">VPFTELYPSAQSALLSHSRVLRLSALQILSSRLVSSSAGERDALRRCLQGEEAPLDMNGARDRVLRIGRVRVAVRDDEHGAADLCGRWLIGKITPLQQICGF</sequence>
<name>A0A0C3D9I3_9AGAM</name>